<keyword evidence="4" id="KW-0175">Coiled coil</keyword>
<dbReference type="Proteomes" id="UP000813444">
    <property type="component" value="Unassembled WGS sequence"/>
</dbReference>
<dbReference type="SMART" id="SM00906">
    <property type="entry name" value="Fungal_trans"/>
    <property type="match status" value="1"/>
</dbReference>
<dbReference type="GO" id="GO:0008270">
    <property type="term" value="F:zinc ion binding"/>
    <property type="evidence" value="ECO:0007669"/>
    <property type="project" value="InterPro"/>
</dbReference>
<evidence type="ECO:0000313" key="7">
    <source>
        <dbReference type="EMBL" id="KAH7318159.1"/>
    </source>
</evidence>
<dbReference type="PANTHER" id="PTHR31001">
    <property type="entry name" value="UNCHARACTERIZED TRANSCRIPTIONAL REGULATORY PROTEIN"/>
    <property type="match status" value="1"/>
</dbReference>
<dbReference type="GO" id="GO:0000981">
    <property type="term" value="F:DNA-binding transcription factor activity, RNA polymerase II-specific"/>
    <property type="evidence" value="ECO:0007669"/>
    <property type="project" value="InterPro"/>
</dbReference>
<dbReference type="GO" id="GO:0006351">
    <property type="term" value="P:DNA-templated transcription"/>
    <property type="evidence" value="ECO:0007669"/>
    <property type="project" value="InterPro"/>
</dbReference>
<dbReference type="SUPFAM" id="SSF57701">
    <property type="entry name" value="Zn2/Cys6 DNA-binding domain"/>
    <property type="match status" value="1"/>
</dbReference>
<dbReference type="SMART" id="SM00066">
    <property type="entry name" value="GAL4"/>
    <property type="match status" value="1"/>
</dbReference>
<protein>
    <submittedName>
        <fullName evidence="7">Fungal-specific transcription factor domain-containing protein</fullName>
    </submittedName>
</protein>
<dbReference type="InterPro" id="IPR050613">
    <property type="entry name" value="Sec_Metabolite_Reg"/>
</dbReference>
<comment type="subcellular location">
    <subcellularLocation>
        <location evidence="1">Nucleus</location>
    </subcellularLocation>
</comment>
<feature type="domain" description="Zn(2)-C6 fungal-type" evidence="6">
    <location>
        <begin position="9"/>
        <end position="37"/>
    </location>
</feature>
<evidence type="ECO:0000256" key="3">
    <source>
        <dbReference type="ARBA" id="ARBA00023242"/>
    </source>
</evidence>
<dbReference type="Pfam" id="PF00172">
    <property type="entry name" value="Zn_clus"/>
    <property type="match status" value="1"/>
</dbReference>
<dbReference type="InterPro" id="IPR007219">
    <property type="entry name" value="XnlR_reg_dom"/>
</dbReference>
<organism evidence="7 8">
    <name type="scientific">Stachybotrys elegans</name>
    <dbReference type="NCBI Taxonomy" id="80388"/>
    <lineage>
        <taxon>Eukaryota</taxon>
        <taxon>Fungi</taxon>
        <taxon>Dikarya</taxon>
        <taxon>Ascomycota</taxon>
        <taxon>Pezizomycotina</taxon>
        <taxon>Sordariomycetes</taxon>
        <taxon>Hypocreomycetidae</taxon>
        <taxon>Hypocreales</taxon>
        <taxon>Stachybotryaceae</taxon>
        <taxon>Stachybotrys</taxon>
    </lineage>
</organism>
<comment type="caution">
    <text evidence="7">The sequence shown here is derived from an EMBL/GenBank/DDBJ whole genome shotgun (WGS) entry which is preliminary data.</text>
</comment>
<feature type="region of interest" description="Disordered" evidence="5">
    <location>
        <begin position="69"/>
        <end position="104"/>
    </location>
</feature>
<evidence type="ECO:0000313" key="8">
    <source>
        <dbReference type="Proteomes" id="UP000813444"/>
    </source>
</evidence>
<gene>
    <name evidence="7" type="ORF">B0I35DRAFT_478695</name>
</gene>
<dbReference type="OrthoDB" id="2269373at2759"/>
<reference evidence="7" key="1">
    <citation type="journal article" date="2021" name="Nat. Commun.">
        <title>Genetic determinants of endophytism in the Arabidopsis root mycobiome.</title>
        <authorList>
            <person name="Mesny F."/>
            <person name="Miyauchi S."/>
            <person name="Thiergart T."/>
            <person name="Pickel B."/>
            <person name="Atanasova L."/>
            <person name="Karlsson M."/>
            <person name="Huettel B."/>
            <person name="Barry K.W."/>
            <person name="Haridas S."/>
            <person name="Chen C."/>
            <person name="Bauer D."/>
            <person name="Andreopoulos W."/>
            <person name="Pangilinan J."/>
            <person name="LaButti K."/>
            <person name="Riley R."/>
            <person name="Lipzen A."/>
            <person name="Clum A."/>
            <person name="Drula E."/>
            <person name="Henrissat B."/>
            <person name="Kohler A."/>
            <person name="Grigoriev I.V."/>
            <person name="Martin F.M."/>
            <person name="Hacquard S."/>
        </authorList>
    </citation>
    <scope>NUCLEOTIDE SEQUENCE</scope>
    <source>
        <strain evidence="7">MPI-CAGE-CH-0235</strain>
    </source>
</reference>
<keyword evidence="8" id="KW-1185">Reference proteome</keyword>
<evidence type="ECO:0000256" key="1">
    <source>
        <dbReference type="ARBA" id="ARBA00004123"/>
    </source>
</evidence>
<feature type="region of interest" description="Disordered" evidence="5">
    <location>
        <begin position="750"/>
        <end position="770"/>
    </location>
</feature>
<dbReference type="AlphaFoldDB" id="A0A8K0WQI6"/>
<evidence type="ECO:0000259" key="6">
    <source>
        <dbReference type="PROSITE" id="PS50048"/>
    </source>
</evidence>
<dbReference type="GO" id="GO:0005634">
    <property type="term" value="C:nucleus"/>
    <property type="evidence" value="ECO:0007669"/>
    <property type="project" value="UniProtKB-SubCell"/>
</dbReference>
<sequence>MLKQPRVLACVLCQHRKIKCDRNTPCANCIKANVACTPSTPAPARKRRRPNQDLQERLARCEELLKQYANGSAPPPEPQSPQERLPTGTASEPPISTPSSEHSVNHKWLPAGKVVKEEGSMRFVDGFLWSTLHDELQAMKDIIETDEPDEHSILGSEDHSPDDHTDLFFPRDASSLDDLPPASSEVFRLWQLFLDRVNPVTKIIHVPTVQTYVIEALTSMENVPLNYQALLFSIYAMAVLSLSELECMQMLGCVREKAIRRYTSGIKRALCQYNFLKNHDMPILQALIFYMYSLQGRFDKHAAWIISGTILRIAQKMGYHRDGDNFDLDPYETEMRRRIWWQILLLDAKNAVTSGLSHGFIPVNWDTKEPSNVNDSDLIPGSRTPVSPREGATEMGFCIMMYRIANLMLSTAHTEGVLAFDAAILGEETEQHKQALEQYQAMVSRLEHDLEEAERLYIDPAAGGVHLAAIHIRTKIVRNLRELLTPMREQPEWGTDIFGSKDNMFKVLLVNTEHSTDAYKDMSKVGFLWFARMHIHLDVFAVMTGFLCQRHSGALAERAWGCIETLYTSMEELMDFSQKQYVLQAQLTLRAWKAREQAFIRAGKTVITPGYITQLQEAISQVESRKSAANTPTIPQQTTELDQFLGGGYMDVTSLNWDIWGDITANQNLQIPLNGYVRYNDSSMGNIGAAGAAGTQSMGSQTMVSPPMTHTSMGTMGNSPLRNPTLSSTSLGRLGVGNMNMANLPLHASPMAASPMEDSPMDTSPMGSIM</sequence>
<dbReference type="PROSITE" id="PS50048">
    <property type="entry name" value="ZN2_CY6_FUNGAL_2"/>
    <property type="match status" value="1"/>
</dbReference>
<accession>A0A8K0WQI6</accession>
<name>A0A8K0WQI6_9HYPO</name>
<dbReference type="CDD" id="cd00067">
    <property type="entry name" value="GAL4"/>
    <property type="match status" value="1"/>
</dbReference>
<dbReference type="Pfam" id="PF04082">
    <property type="entry name" value="Fungal_trans"/>
    <property type="match status" value="1"/>
</dbReference>
<proteinExistence type="predicted"/>
<dbReference type="InterPro" id="IPR036864">
    <property type="entry name" value="Zn2-C6_fun-type_DNA-bd_sf"/>
</dbReference>
<evidence type="ECO:0000256" key="4">
    <source>
        <dbReference type="SAM" id="Coils"/>
    </source>
</evidence>
<dbReference type="CDD" id="cd12148">
    <property type="entry name" value="fungal_TF_MHR"/>
    <property type="match status" value="1"/>
</dbReference>
<evidence type="ECO:0000256" key="2">
    <source>
        <dbReference type="ARBA" id="ARBA00022723"/>
    </source>
</evidence>
<feature type="compositionally biased region" description="Polar residues" evidence="5">
    <location>
        <begin position="761"/>
        <end position="770"/>
    </location>
</feature>
<dbReference type="EMBL" id="JAGPNK010000007">
    <property type="protein sequence ID" value="KAH7318159.1"/>
    <property type="molecule type" value="Genomic_DNA"/>
</dbReference>
<keyword evidence="3" id="KW-0539">Nucleus</keyword>
<evidence type="ECO:0000256" key="5">
    <source>
        <dbReference type="SAM" id="MobiDB-lite"/>
    </source>
</evidence>
<feature type="coiled-coil region" evidence="4">
    <location>
        <begin position="429"/>
        <end position="456"/>
    </location>
</feature>
<dbReference type="Gene3D" id="4.10.240.10">
    <property type="entry name" value="Zn(2)-C6 fungal-type DNA-binding domain"/>
    <property type="match status" value="1"/>
</dbReference>
<dbReference type="InterPro" id="IPR001138">
    <property type="entry name" value="Zn2Cys6_DnaBD"/>
</dbReference>
<keyword evidence="2" id="KW-0479">Metal-binding</keyword>
<dbReference type="PANTHER" id="PTHR31001:SF85">
    <property type="entry name" value="ZN(II)2CYS6 TRANSCRIPTION FACTOR (EUROFUNG)"/>
    <property type="match status" value="1"/>
</dbReference>
<dbReference type="GO" id="GO:0003677">
    <property type="term" value="F:DNA binding"/>
    <property type="evidence" value="ECO:0007669"/>
    <property type="project" value="InterPro"/>
</dbReference>